<evidence type="ECO:0000256" key="1">
    <source>
        <dbReference type="SAM" id="MobiDB-lite"/>
    </source>
</evidence>
<dbReference type="InterPro" id="IPR037523">
    <property type="entry name" value="VOC_core"/>
</dbReference>
<dbReference type="InterPro" id="IPR029068">
    <property type="entry name" value="Glyas_Bleomycin-R_OHBP_Dase"/>
</dbReference>
<feature type="compositionally biased region" description="Low complexity" evidence="1">
    <location>
        <begin position="141"/>
        <end position="151"/>
    </location>
</feature>
<evidence type="ECO:0000313" key="3">
    <source>
        <dbReference type="EMBL" id="AYC32256.1"/>
    </source>
</evidence>
<dbReference type="EMBL" id="CP032419">
    <property type="protein sequence ID" value="AYC32256.1"/>
    <property type="molecule type" value="Genomic_DNA"/>
</dbReference>
<dbReference type="PROSITE" id="PS51819">
    <property type="entry name" value="VOC"/>
    <property type="match status" value="1"/>
</dbReference>
<dbReference type="CDD" id="cd06587">
    <property type="entry name" value="VOC"/>
    <property type="match status" value="1"/>
</dbReference>
<accession>A0A385YZQ6</accession>
<feature type="domain" description="VOC" evidence="2">
    <location>
        <begin position="30"/>
        <end position="151"/>
    </location>
</feature>
<feature type="region of interest" description="Disordered" evidence="1">
    <location>
        <begin position="109"/>
        <end position="151"/>
    </location>
</feature>
<reference evidence="4" key="1">
    <citation type="submission" date="2018-09" db="EMBL/GenBank/DDBJ databases">
        <authorList>
            <person name="Zhu H."/>
        </authorList>
    </citation>
    <scope>NUCLEOTIDE SEQUENCE [LARGE SCALE GENOMIC DNA]</scope>
    <source>
        <strain evidence="4">K2W31S-8</strain>
    </source>
</reference>
<evidence type="ECO:0000313" key="4">
    <source>
        <dbReference type="Proteomes" id="UP000265560"/>
    </source>
</evidence>
<dbReference type="Gene3D" id="3.10.180.10">
    <property type="entry name" value="2,3-Dihydroxybiphenyl 1,2-Dioxygenase, domain 1"/>
    <property type="match status" value="1"/>
</dbReference>
<dbReference type="KEGG" id="pcav:D3880_07630"/>
<dbReference type="InterPro" id="IPR004360">
    <property type="entry name" value="Glyas_Fos-R_dOase_dom"/>
</dbReference>
<feature type="region of interest" description="Disordered" evidence="1">
    <location>
        <begin position="1"/>
        <end position="22"/>
    </location>
</feature>
<sequence>MSLCASIPGLSDESGPKDTSAEAPMVETQGLTHISLAVHDPQKSADFYAQVFGVREYYRDAEQIQVQGPGPFDVLAFERQPDHAGRRGGITHFGFRLDIEADSDAMNCGKRHSTRSFVSPGSVDVSPRTAAIRETRPPPRDTAATPAATPQ</sequence>
<evidence type="ECO:0000259" key="2">
    <source>
        <dbReference type="PROSITE" id="PS51819"/>
    </source>
</evidence>
<proteinExistence type="predicted"/>
<name>A0A385YZQ6_9PSED</name>
<dbReference type="Proteomes" id="UP000265560">
    <property type="component" value="Chromosome"/>
</dbReference>
<organism evidence="3 4">
    <name type="scientific">Pseudomonas cavernae</name>
    <dbReference type="NCBI Taxonomy" id="2320867"/>
    <lineage>
        <taxon>Bacteria</taxon>
        <taxon>Pseudomonadati</taxon>
        <taxon>Pseudomonadota</taxon>
        <taxon>Gammaproteobacteria</taxon>
        <taxon>Pseudomonadales</taxon>
        <taxon>Pseudomonadaceae</taxon>
        <taxon>Pseudomonas</taxon>
    </lineage>
</organism>
<dbReference type="AlphaFoldDB" id="A0A385YZQ6"/>
<dbReference type="OrthoDB" id="9795306at2"/>
<dbReference type="Pfam" id="PF00903">
    <property type="entry name" value="Glyoxalase"/>
    <property type="match status" value="1"/>
</dbReference>
<protein>
    <submittedName>
        <fullName evidence="3">VOC family protein</fullName>
    </submittedName>
</protein>
<keyword evidence="4" id="KW-1185">Reference proteome</keyword>
<gene>
    <name evidence="3" type="ORF">D3880_07630</name>
</gene>
<dbReference type="SUPFAM" id="SSF54593">
    <property type="entry name" value="Glyoxalase/Bleomycin resistance protein/Dihydroxybiphenyl dioxygenase"/>
    <property type="match status" value="1"/>
</dbReference>